<dbReference type="AlphaFoldDB" id="A0A099L327"/>
<accession>A0A099L327</accession>
<dbReference type="RefSeq" id="WP_052093331.1">
    <property type="nucleotide sequence ID" value="NZ_JQEC01000002.1"/>
</dbReference>
<evidence type="ECO:0000256" key="1">
    <source>
        <dbReference type="SAM" id="SignalP"/>
    </source>
</evidence>
<dbReference type="EMBL" id="JQEC01000002">
    <property type="protein sequence ID" value="KGJ97369.1"/>
    <property type="molecule type" value="Genomic_DNA"/>
</dbReference>
<dbReference type="PATRIC" id="fig|28229.3.peg.110"/>
<name>A0A099L327_COLPS</name>
<keyword evidence="1" id="KW-0732">Signal</keyword>
<evidence type="ECO:0000313" key="3">
    <source>
        <dbReference type="Proteomes" id="UP000029868"/>
    </source>
</evidence>
<organism evidence="2 3">
    <name type="scientific">Colwellia psychrerythraea</name>
    <name type="common">Vibrio psychroerythus</name>
    <dbReference type="NCBI Taxonomy" id="28229"/>
    <lineage>
        <taxon>Bacteria</taxon>
        <taxon>Pseudomonadati</taxon>
        <taxon>Pseudomonadota</taxon>
        <taxon>Gammaproteobacteria</taxon>
        <taxon>Alteromonadales</taxon>
        <taxon>Colwelliaceae</taxon>
        <taxon>Colwellia</taxon>
    </lineage>
</organism>
<sequence length="133" mass="15148">MFKYLLPILVLIPWLTQAEAIEVLTVDRSVSKNLQLSFPNDNNIKPKKSDFEIINYVLMSNEVGERWSVITLTNLSSGNREFTHDHLIGLFADGSRISPLEYKLNFKGQETQSITVSFGVHKFPILSIYSSNE</sequence>
<reference evidence="2 3" key="1">
    <citation type="submission" date="2014-08" db="EMBL/GenBank/DDBJ databases">
        <title>Genomic and Phenotypic Diversity of Colwellia psychrerythraea strains from Disparate Marine Basins.</title>
        <authorList>
            <person name="Techtmann S.M."/>
            <person name="Stelling S.C."/>
            <person name="Utturkar S.M."/>
            <person name="Alshibli N."/>
            <person name="Harris A."/>
            <person name="Brown S.D."/>
            <person name="Hazen T.C."/>
        </authorList>
    </citation>
    <scope>NUCLEOTIDE SEQUENCE [LARGE SCALE GENOMIC DNA]</scope>
    <source>
        <strain evidence="2 3">GAB14E</strain>
    </source>
</reference>
<feature type="chain" id="PRO_5001949778" evidence="1">
    <location>
        <begin position="21"/>
        <end position="133"/>
    </location>
</feature>
<dbReference type="Proteomes" id="UP000029868">
    <property type="component" value="Unassembled WGS sequence"/>
</dbReference>
<feature type="signal peptide" evidence="1">
    <location>
        <begin position="1"/>
        <end position="20"/>
    </location>
</feature>
<proteinExistence type="predicted"/>
<evidence type="ECO:0000313" key="2">
    <source>
        <dbReference type="EMBL" id="KGJ97369.1"/>
    </source>
</evidence>
<gene>
    <name evidence="2" type="ORF">GAB14E_0958</name>
</gene>
<protein>
    <submittedName>
        <fullName evidence="2">Uncharacterized protein</fullName>
    </submittedName>
</protein>
<comment type="caution">
    <text evidence="2">The sequence shown here is derived from an EMBL/GenBank/DDBJ whole genome shotgun (WGS) entry which is preliminary data.</text>
</comment>